<dbReference type="Gene3D" id="1.10.3630.10">
    <property type="entry name" value="yeast vps74-n-term truncation variant domain like"/>
    <property type="match status" value="1"/>
</dbReference>
<evidence type="ECO:0000256" key="3">
    <source>
        <dbReference type="ARBA" id="ARBA00023121"/>
    </source>
</evidence>
<proteinExistence type="predicted"/>
<evidence type="ECO:0000256" key="4">
    <source>
        <dbReference type="ARBA" id="ARBA00023136"/>
    </source>
</evidence>
<dbReference type="Proteomes" id="UP000542674">
    <property type="component" value="Unassembled WGS sequence"/>
</dbReference>
<organism evidence="5 6">
    <name type="scientific">Saccharothrix violaceirubra</name>
    <dbReference type="NCBI Taxonomy" id="413306"/>
    <lineage>
        <taxon>Bacteria</taxon>
        <taxon>Bacillati</taxon>
        <taxon>Actinomycetota</taxon>
        <taxon>Actinomycetes</taxon>
        <taxon>Pseudonocardiales</taxon>
        <taxon>Pseudonocardiaceae</taxon>
        <taxon>Saccharothrix</taxon>
    </lineage>
</organism>
<name>A0A7W7T9T7_9PSEU</name>
<evidence type="ECO:0000313" key="5">
    <source>
        <dbReference type="EMBL" id="MBB4969189.1"/>
    </source>
</evidence>
<dbReference type="InterPro" id="IPR038261">
    <property type="entry name" value="GPP34-like_sf"/>
</dbReference>
<reference evidence="5 6" key="1">
    <citation type="submission" date="2020-08" db="EMBL/GenBank/DDBJ databases">
        <title>Sequencing the genomes of 1000 actinobacteria strains.</title>
        <authorList>
            <person name="Klenk H.-P."/>
        </authorList>
    </citation>
    <scope>NUCLEOTIDE SEQUENCE [LARGE SCALE GENOMIC DNA]</scope>
    <source>
        <strain evidence="5 6">DSM 45084</strain>
    </source>
</reference>
<evidence type="ECO:0000256" key="2">
    <source>
        <dbReference type="ARBA" id="ARBA00023034"/>
    </source>
</evidence>
<keyword evidence="2" id="KW-0333">Golgi apparatus</keyword>
<protein>
    <recommendedName>
        <fullName evidence="7">Golgi phosphoprotein 3 GPP34</fullName>
    </recommendedName>
</protein>
<dbReference type="GO" id="GO:0012505">
    <property type="term" value="C:endomembrane system"/>
    <property type="evidence" value="ECO:0007669"/>
    <property type="project" value="UniProtKB-ARBA"/>
</dbReference>
<sequence>MGNLAEEIALLAYDDSGALRLGRPVFEYGLAGGVLLDLALAGRIDVVDNRVTVLDPTPTDHPVLDHALAAIAADKDRKPKDWVTRLSKGLPDRVLSSLVDAGVLRREQDKVLLLFPRTRYPAPDGGEPAEETEARQRLARAITSEDPVDPRTAALASLVAALRFERKVFKDLPHAQVKARLKTITEGDWAGKAVRRAVDEIHAVLTATVVIPAITTTS</sequence>
<keyword evidence="3" id="KW-0446">Lipid-binding</keyword>
<dbReference type="InterPro" id="IPR008628">
    <property type="entry name" value="GPP34-like"/>
</dbReference>
<keyword evidence="4" id="KW-0472">Membrane</keyword>
<keyword evidence="6" id="KW-1185">Reference proteome</keyword>
<dbReference type="RefSeq" id="WP_184674882.1">
    <property type="nucleotide sequence ID" value="NZ_BAABAI010000021.1"/>
</dbReference>
<dbReference type="EMBL" id="JACHJS010000001">
    <property type="protein sequence ID" value="MBB4969189.1"/>
    <property type="molecule type" value="Genomic_DNA"/>
</dbReference>
<dbReference type="Pfam" id="PF05719">
    <property type="entry name" value="GPP34"/>
    <property type="match status" value="1"/>
</dbReference>
<gene>
    <name evidence="5" type="ORF">F4559_006548</name>
</gene>
<evidence type="ECO:0000256" key="1">
    <source>
        <dbReference type="ARBA" id="ARBA00004255"/>
    </source>
</evidence>
<evidence type="ECO:0000313" key="6">
    <source>
        <dbReference type="Proteomes" id="UP000542674"/>
    </source>
</evidence>
<comment type="subcellular location">
    <subcellularLocation>
        <location evidence="1">Golgi apparatus membrane</location>
        <topology evidence="1">Peripheral membrane protein</topology>
        <orientation evidence="1">Cytoplasmic side</orientation>
    </subcellularLocation>
</comment>
<evidence type="ECO:0008006" key="7">
    <source>
        <dbReference type="Google" id="ProtNLM"/>
    </source>
</evidence>
<comment type="caution">
    <text evidence="5">The sequence shown here is derived from an EMBL/GenBank/DDBJ whole genome shotgun (WGS) entry which is preliminary data.</text>
</comment>
<dbReference type="GO" id="GO:0005737">
    <property type="term" value="C:cytoplasm"/>
    <property type="evidence" value="ECO:0007669"/>
    <property type="project" value="UniProtKB-ARBA"/>
</dbReference>
<dbReference type="GO" id="GO:0070273">
    <property type="term" value="F:phosphatidylinositol-4-phosphate binding"/>
    <property type="evidence" value="ECO:0007669"/>
    <property type="project" value="InterPro"/>
</dbReference>
<accession>A0A7W7T9T7</accession>
<dbReference type="AlphaFoldDB" id="A0A7W7T9T7"/>